<evidence type="ECO:0000313" key="6">
    <source>
        <dbReference type="EMBL" id="KAG7767930.1"/>
    </source>
</evidence>
<gene>
    <name evidence="5" type="ORF">KL933_004447</name>
    <name evidence="6" type="ORF">KL946_000748</name>
</gene>
<dbReference type="GO" id="GO:0050295">
    <property type="term" value="F:steryl-beta-glucosidase activity"/>
    <property type="evidence" value="ECO:0007669"/>
    <property type="project" value="TreeGrafter"/>
</dbReference>
<evidence type="ECO:0000313" key="5">
    <source>
        <dbReference type="EMBL" id="KAG7725014.1"/>
    </source>
</evidence>
<protein>
    <recommendedName>
        <fullName evidence="4">Glycoside hydrolase family 5 C-terminal domain-containing protein</fullName>
    </recommendedName>
</protein>
<evidence type="ECO:0000256" key="1">
    <source>
        <dbReference type="ARBA" id="ARBA00005641"/>
    </source>
</evidence>
<dbReference type="Proteomes" id="UP000738402">
    <property type="component" value="Unassembled WGS sequence"/>
</dbReference>
<dbReference type="InterPro" id="IPR041036">
    <property type="entry name" value="GH5_C"/>
</dbReference>
<dbReference type="PANTHER" id="PTHR31308">
    <property type="match status" value="1"/>
</dbReference>
<dbReference type="EMBL" id="JAHLUN010000002">
    <property type="protein sequence ID" value="KAG7767930.1"/>
    <property type="molecule type" value="Genomic_DNA"/>
</dbReference>
<reference evidence="5 7" key="1">
    <citation type="journal article" date="2021" name="G3 (Bethesda)">
        <title>Genomic diversity, chromosomal rearrangements, and interspecies hybridization in the ogataea polymorpha species complex.</title>
        <authorList>
            <person name="Hanson S.J."/>
            <person name="Cinneide E.O."/>
            <person name="Salzberg L.I."/>
            <person name="Wolfe K.H."/>
            <person name="McGowan J."/>
            <person name="Fitzpatrick D.A."/>
            <person name="Matlin K."/>
        </authorList>
    </citation>
    <scope>NUCLEOTIDE SEQUENCE</scope>
    <source>
        <strain evidence="6">81-436-3</strain>
        <strain evidence="5">83-405-1</strain>
    </source>
</reference>
<name>A0AAN6HYL7_9ASCO</name>
<evidence type="ECO:0000256" key="3">
    <source>
        <dbReference type="ARBA" id="ARBA00023295"/>
    </source>
</evidence>
<keyword evidence="2" id="KW-0378">Hydrolase</keyword>
<dbReference type="AlphaFoldDB" id="A0AAN6HYL7"/>
<sequence length="855" mass="97313">MFGSEWTRWHVELAVLALAIEARAKIRQDKEIRLLFKYRSIAIINCSLKLALRSFNSRLRSHFMHSKGYIPLASSSDSSQPDKESPLPMHKHSIASLNSVLETQSLSHDAQGNFVETSTGRRVLLRGINLDSSAKMPQDPLQYSYSKPDKCGFWQEADHVSFVGKPFPLEEAYEHLTRIKLWGYNTIRYIITWEAIEHEGPGIYDTDYIDYTIELLRKIDEIGGLYVFIDPHQDVWSRFTGGSGAPLWTLYAAGLEPRNFPTTEASIVHNFAPDPQKYQKMVWATNYCRMASQVMFTLFFAGSMFAPKAIINGMNIQDFLQSHFLDAISFLLISIKQKVPELLNKTLLGVESLNEPNSGYYGYPDLEQYPPSQELRLGTCPKPIEGMRLGMGLPQEVDIYSLSVFGPRKNGSRLIDPNGVKAWVSDDKMDKHYGFERSSGWKLGECIFAQHNVWDPRSGQVMISDYFGRDPDTGDTLDDQTFINTLFVDFWAKWKSMVRKVDADLYVIMQHPVMAIPPALKGTPHIDSRTAVAQHYYDGMSLMFQTWNRKYNVDTLGILRGKYLNPVFGLVFGEKNIRKSFKNQFAQLKKEANDAVGPSVPVIITETGMPFDMDYKKAYSDGDYSSQESANDALQSALEHTNLNSTYWCYNSRNCHKWGDNWNLEDFSLYSKDDVDDKKNEYWMRAGAYGTTTIGTYLEWITNSSSSLDTTSKKSEADEEEIELENKVISLMNGTRAAPAVVRPYGVLVNGTVIFSEFDLKNVTFVMEIDTRVQLHKKAPSVIYLPELHFPPGQFEVRVTNGTTSYRHNKFVQLVEWDHDVQIGNIRIEVSSYAGQDDYDYGERGTLKALACGYL</sequence>
<dbReference type="SUPFAM" id="SSF51445">
    <property type="entry name" value="(Trans)glycosidases"/>
    <property type="match status" value="1"/>
</dbReference>
<dbReference type="PANTHER" id="PTHR31308:SF5">
    <property type="entry name" value="ERGOSTERYL-BETA-GLUCOSIDASE"/>
    <property type="match status" value="1"/>
</dbReference>
<evidence type="ECO:0000256" key="2">
    <source>
        <dbReference type="ARBA" id="ARBA00022801"/>
    </source>
</evidence>
<dbReference type="EMBL" id="JAHLUH010000014">
    <property type="protein sequence ID" value="KAG7725014.1"/>
    <property type="molecule type" value="Genomic_DNA"/>
</dbReference>
<dbReference type="Gene3D" id="2.60.40.1180">
    <property type="entry name" value="Golgi alpha-mannosidase II"/>
    <property type="match status" value="1"/>
</dbReference>
<dbReference type="Proteomes" id="UP000697297">
    <property type="component" value="Unassembled WGS sequence"/>
</dbReference>
<dbReference type="Gene3D" id="3.20.20.80">
    <property type="entry name" value="Glycosidases"/>
    <property type="match status" value="2"/>
</dbReference>
<dbReference type="InterPro" id="IPR013780">
    <property type="entry name" value="Glyco_hydro_b"/>
</dbReference>
<organism evidence="5 8">
    <name type="scientific">Ogataea haglerorum</name>
    <dbReference type="NCBI Taxonomy" id="1937702"/>
    <lineage>
        <taxon>Eukaryota</taxon>
        <taxon>Fungi</taxon>
        <taxon>Dikarya</taxon>
        <taxon>Ascomycota</taxon>
        <taxon>Saccharomycotina</taxon>
        <taxon>Pichiomycetes</taxon>
        <taxon>Pichiales</taxon>
        <taxon>Pichiaceae</taxon>
        <taxon>Ogataea</taxon>
    </lineage>
</organism>
<feature type="domain" description="Glycoside hydrolase family 5 C-terminal" evidence="4">
    <location>
        <begin position="743"/>
        <end position="830"/>
    </location>
</feature>
<keyword evidence="3" id="KW-0326">Glycosidase</keyword>
<evidence type="ECO:0000259" key="4">
    <source>
        <dbReference type="Pfam" id="PF18564"/>
    </source>
</evidence>
<dbReference type="InterPro" id="IPR017853">
    <property type="entry name" value="GH"/>
</dbReference>
<evidence type="ECO:0000313" key="8">
    <source>
        <dbReference type="Proteomes" id="UP000738402"/>
    </source>
</evidence>
<accession>A0AAN6HYL7</accession>
<evidence type="ECO:0000313" key="7">
    <source>
        <dbReference type="Proteomes" id="UP000697297"/>
    </source>
</evidence>
<dbReference type="GO" id="GO:1904462">
    <property type="term" value="P:ergosteryl 3-beta-D-glucoside catabolic process"/>
    <property type="evidence" value="ECO:0007669"/>
    <property type="project" value="TreeGrafter"/>
</dbReference>
<dbReference type="InterPro" id="IPR052066">
    <property type="entry name" value="Glycosphingolipid_Hydrolases"/>
</dbReference>
<proteinExistence type="inferred from homology"/>
<dbReference type="FunFam" id="3.20.20.80:FF:000174">
    <property type="entry name" value="YIR007W-like protein"/>
    <property type="match status" value="1"/>
</dbReference>
<comment type="caution">
    <text evidence="5">The sequence shown here is derived from an EMBL/GenBank/DDBJ whole genome shotgun (WGS) entry which is preliminary data.</text>
</comment>
<keyword evidence="7" id="KW-1185">Reference proteome</keyword>
<dbReference type="Pfam" id="PF18564">
    <property type="entry name" value="Glyco_hydro_5_C"/>
    <property type="match status" value="1"/>
</dbReference>
<comment type="similarity">
    <text evidence="1">Belongs to the glycosyl hydrolase 5 (cellulase A) family.</text>
</comment>